<evidence type="ECO:0000256" key="9">
    <source>
        <dbReference type="ARBA" id="ARBA00023125"/>
    </source>
</evidence>
<keyword evidence="11 12" id="KW-0742">SOS response</keyword>
<evidence type="ECO:0000256" key="12">
    <source>
        <dbReference type="HAMAP-Rule" id="MF_00365"/>
    </source>
</evidence>
<evidence type="ECO:0000256" key="7">
    <source>
        <dbReference type="ARBA" id="ARBA00022763"/>
    </source>
</evidence>
<evidence type="ECO:0000256" key="3">
    <source>
        <dbReference type="ARBA" id="ARBA00020170"/>
    </source>
</evidence>
<dbReference type="Pfam" id="PF02463">
    <property type="entry name" value="SMC_N"/>
    <property type="match status" value="1"/>
</dbReference>
<evidence type="ECO:0000256" key="4">
    <source>
        <dbReference type="ARBA" id="ARBA00022490"/>
    </source>
</evidence>
<evidence type="ECO:0000313" key="15">
    <source>
        <dbReference type="EMBL" id="SDW03184.1"/>
    </source>
</evidence>
<comment type="function">
    <text evidence="12 13">The RecF protein is involved in DNA metabolism; it is required for DNA replication and normal SOS inducibility. RecF binds preferentially to single-stranded, linear DNA. It also seems to bind ATP.</text>
</comment>
<dbReference type="Gene3D" id="1.20.1050.90">
    <property type="entry name" value="RecF/RecN/SMC, N-terminal domain"/>
    <property type="match status" value="1"/>
</dbReference>
<comment type="subcellular location">
    <subcellularLocation>
        <location evidence="1 12 13">Cytoplasm</location>
    </subcellularLocation>
</comment>
<comment type="caution">
    <text evidence="15">The sequence shown here is derived from an EMBL/GenBank/DDBJ whole genome shotgun (WGS) entry which is preliminary data.</text>
</comment>
<dbReference type="HAMAP" id="MF_00365">
    <property type="entry name" value="RecF"/>
    <property type="match status" value="1"/>
</dbReference>
<evidence type="ECO:0000259" key="14">
    <source>
        <dbReference type="Pfam" id="PF02463"/>
    </source>
</evidence>
<dbReference type="InterPro" id="IPR018078">
    <property type="entry name" value="DNA-binding_RecF_CS"/>
</dbReference>
<dbReference type="GO" id="GO:0005737">
    <property type="term" value="C:cytoplasm"/>
    <property type="evidence" value="ECO:0007669"/>
    <property type="project" value="UniProtKB-SubCell"/>
</dbReference>
<dbReference type="GO" id="GO:0006302">
    <property type="term" value="P:double-strand break repair"/>
    <property type="evidence" value="ECO:0007669"/>
    <property type="project" value="TreeGrafter"/>
</dbReference>
<protein>
    <recommendedName>
        <fullName evidence="3 12">DNA replication and repair protein RecF</fullName>
    </recommendedName>
</protein>
<sequence>MFLESIVLRNFRNYENLELEFSPSVNVFLGENAQGKTNLLEAILMLALAKSHRTTNDKDFIMWEKEEAKMEGRIVKRGQTVPLELTITQKGKRAKINHLEQKKLSQYVGNLNVVIFAPEDLSLVKGAPGIRRRFLNMEIGQMQPIYLHNLSEYQRILQQRNKYLKMLQLKRKVDPILLDILTEQFADVAINLTKRRADFIRKLEAYAAPIHNQISRGLETLKIEYKASVTLTGDDPKVWKADLLQKMESIKQREIDRGVTLIGPHRDDSLFYINGQNVQDFGSQGQQRTTALSIKLAEIDLIHEETGEYPVLLLDDVLSELDDYRQSHLLGAIEGKVQTFVTTTSTSGIDHDTLKQATTFHVEKGTVKKILI</sequence>
<dbReference type="PANTHER" id="PTHR32182">
    <property type="entry name" value="DNA REPLICATION AND REPAIR PROTEIN RECF"/>
    <property type="match status" value="1"/>
</dbReference>
<dbReference type="InterPro" id="IPR042174">
    <property type="entry name" value="RecF_2"/>
</dbReference>
<dbReference type="PROSITE" id="PS00617">
    <property type="entry name" value="RECF_1"/>
    <property type="match status" value="1"/>
</dbReference>
<keyword evidence="9 12" id="KW-0238">DNA-binding</keyword>
<dbReference type="PROSITE" id="PS00618">
    <property type="entry name" value="RECF_2"/>
    <property type="match status" value="1"/>
</dbReference>
<dbReference type="CDD" id="cd03242">
    <property type="entry name" value="ABC_RecF"/>
    <property type="match status" value="1"/>
</dbReference>
<dbReference type="RefSeq" id="WP_003718068.1">
    <property type="nucleotide sequence ID" value="NZ_FNMX01000001.1"/>
</dbReference>
<evidence type="ECO:0000256" key="2">
    <source>
        <dbReference type="ARBA" id="ARBA00008016"/>
    </source>
</evidence>
<feature type="domain" description="RecF/RecN/SMC N-terminal" evidence="14">
    <location>
        <begin position="2"/>
        <end position="349"/>
    </location>
</feature>
<dbReference type="Proteomes" id="UP000183610">
    <property type="component" value="Unassembled WGS sequence"/>
</dbReference>
<accession>A0AAX2DKZ9</accession>
<gene>
    <name evidence="12" type="primary">recF</name>
    <name evidence="15" type="ORF">SAMN05421782_101191</name>
</gene>
<dbReference type="GO" id="GO:0003697">
    <property type="term" value="F:single-stranded DNA binding"/>
    <property type="evidence" value="ECO:0007669"/>
    <property type="project" value="UniProtKB-UniRule"/>
</dbReference>
<organism evidence="15 16">
    <name type="scientific">Listeria ivanovii</name>
    <dbReference type="NCBI Taxonomy" id="1638"/>
    <lineage>
        <taxon>Bacteria</taxon>
        <taxon>Bacillati</taxon>
        <taxon>Bacillota</taxon>
        <taxon>Bacilli</taxon>
        <taxon>Bacillales</taxon>
        <taxon>Listeriaceae</taxon>
        <taxon>Listeria</taxon>
    </lineage>
</organism>
<dbReference type="FunFam" id="1.20.1050.90:FF:000002">
    <property type="entry name" value="DNA replication and repair protein RecF"/>
    <property type="match status" value="1"/>
</dbReference>
<dbReference type="SUPFAM" id="SSF52540">
    <property type="entry name" value="P-loop containing nucleoside triphosphate hydrolases"/>
    <property type="match status" value="1"/>
</dbReference>
<dbReference type="InterPro" id="IPR027417">
    <property type="entry name" value="P-loop_NTPase"/>
</dbReference>
<dbReference type="EMBL" id="FNMX01000001">
    <property type="protein sequence ID" value="SDW03184.1"/>
    <property type="molecule type" value="Genomic_DNA"/>
</dbReference>
<dbReference type="GO" id="GO:0006260">
    <property type="term" value="P:DNA replication"/>
    <property type="evidence" value="ECO:0007669"/>
    <property type="project" value="UniProtKB-UniRule"/>
</dbReference>
<evidence type="ECO:0000256" key="11">
    <source>
        <dbReference type="ARBA" id="ARBA00023236"/>
    </source>
</evidence>
<dbReference type="InterPro" id="IPR003395">
    <property type="entry name" value="RecF/RecN/SMC_N"/>
</dbReference>
<keyword evidence="7 12" id="KW-0227">DNA damage</keyword>
<proteinExistence type="inferred from homology"/>
<reference evidence="15 16" key="1">
    <citation type="submission" date="2016-10" db="EMBL/GenBank/DDBJ databases">
        <authorList>
            <person name="Varghese N."/>
            <person name="Submissions S."/>
        </authorList>
    </citation>
    <scope>NUCLEOTIDE SEQUENCE [LARGE SCALE GENOMIC DNA]</scope>
    <source>
        <strain evidence="15 16">ATCC 49954</strain>
    </source>
</reference>
<evidence type="ECO:0000256" key="10">
    <source>
        <dbReference type="ARBA" id="ARBA00023204"/>
    </source>
</evidence>
<dbReference type="AlphaFoldDB" id="A0AAX2DKZ9"/>
<evidence type="ECO:0000256" key="13">
    <source>
        <dbReference type="RuleBase" id="RU000578"/>
    </source>
</evidence>
<keyword evidence="4 12" id="KW-0963">Cytoplasm</keyword>
<evidence type="ECO:0000256" key="1">
    <source>
        <dbReference type="ARBA" id="ARBA00004496"/>
    </source>
</evidence>
<dbReference type="GO" id="GO:0005524">
    <property type="term" value="F:ATP binding"/>
    <property type="evidence" value="ECO:0007669"/>
    <property type="project" value="UniProtKB-UniRule"/>
</dbReference>
<name>A0AAX2DKZ9_LISIV</name>
<feature type="binding site" evidence="12">
    <location>
        <begin position="30"/>
        <end position="37"/>
    </location>
    <ligand>
        <name>ATP</name>
        <dbReference type="ChEBI" id="CHEBI:30616"/>
    </ligand>
</feature>
<evidence type="ECO:0000256" key="6">
    <source>
        <dbReference type="ARBA" id="ARBA00022741"/>
    </source>
</evidence>
<dbReference type="GO" id="GO:0000731">
    <property type="term" value="P:DNA synthesis involved in DNA repair"/>
    <property type="evidence" value="ECO:0007669"/>
    <property type="project" value="TreeGrafter"/>
</dbReference>
<keyword evidence="10 12" id="KW-0234">DNA repair</keyword>
<dbReference type="NCBIfam" id="TIGR00611">
    <property type="entry name" value="recf"/>
    <property type="match status" value="1"/>
</dbReference>
<evidence type="ECO:0000313" key="16">
    <source>
        <dbReference type="Proteomes" id="UP000183610"/>
    </source>
</evidence>
<dbReference type="Gene3D" id="3.40.50.300">
    <property type="entry name" value="P-loop containing nucleotide triphosphate hydrolases"/>
    <property type="match status" value="1"/>
</dbReference>
<dbReference type="InterPro" id="IPR001238">
    <property type="entry name" value="DNA-binding_RecF"/>
</dbReference>
<evidence type="ECO:0000256" key="8">
    <source>
        <dbReference type="ARBA" id="ARBA00022840"/>
    </source>
</evidence>
<keyword evidence="6 12" id="KW-0547">Nucleotide-binding</keyword>
<comment type="similarity">
    <text evidence="2 12 13">Belongs to the RecF family.</text>
</comment>
<evidence type="ECO:0000256" key="5">
    <source>
        <dbReference type="ARBA" id="ARBA00022705"/>
    </source>
</evidence>
<keyword evidence="5 12" id="KW-0235">DNA replication</keyword>
<dbReference type="PANTHER" id="PTHR32182:SF0">
    <property type="entry name" value="DNA REPLICATION AND REPAIR PROTEIN RECF"/>
    <property type="match status" value="1"/>
</dbReference>
<dbReference type="GO" id="GO:0009432">
    <property type="term" value="P:SOS response"/>
    <property type="evidence" value="ECO:0007669"/>
    <property type="project" value="UniProtKB-UniRule"/>
</dbReference>
<keyword evidence="8 12" id="KW-0067">ATP-binding</keyword>